<keyword evidence="3" id="KW-1185">Reference proteome</keyword>
<proteinExistence type="predicted"/>
<reference evidence="2 3" key="1">
    <citation type="journal article" date="2019" name="Int. J. Syst. Evol. Microbiol.">
        <title>The Global Catalogue of Microorganisms (GCM) 10K type strain sequencing project: providing services to taxonomists for standard genome sequencing and annotation.</title>
        <authorList>
            <consortium name="The Broad Institute Genomics Platform"/>
            <consortium name="The Broad Institute Genome Sequencing Center for Infectious Disease"/>
            <person name="Wu L."/>
            <person name="Ma J."/>
        </authorList>
    </citation>
    <scope>NUCLEOTIDE SEQUENCE [LARGE SCALE GENOMIC DNA]</scope>
    <source>
        <strain evidence="2 3">JCM 13476</strain>
    </source>
</reference>
<sequence length="117" mass="12693">MTEFSRRGAIVDRIGLSATYALILLTVPTFGVAGVVGLASVLWGAEQEDALGRSHREYQKRSLVIALASIVIGAILTVINIGVFVLFVMMVWTLVRGMRGLRALQQGQVIANPRGWL</sequence>
<feature type="transmembrane region" description="Helical" evidence="1">
    <location>
        <begin position="63"/>
        <end position="95"/>
    </location>
</feature>
<name>A0ABN0Y5V3_9CAUL</name>
<comment type="caution">
    <text evidence="2">The sequence shown here is derived from an EMBL/GenBank/DDBJ whole genome shotgun (WGS) entry which is preliminary data.</text>
</comment>
<dbReference type="EMBL" id="BAAAEJ010000003">
    <property type="protein sequence ID" value="GAA0384410.1"/>
    <property type="molecule type" value="Genomic_DNA"/>
</dbReference>
<evidence type="ECO:0000313" key="3">
    <source>
        <dbReference type="Proteomes" id="UP001500791"/>
    </source>
</evidence>
<organism evidence="2 3">
    <name type="scientific">Brevundimonas terrae</name>
    <dbReference type="NCBI Taxonomy" id="363631"/>
    <lineage>
        <taxon>Bacteria</taxon>
        <taxon>Pseudomonadati</taxon>
        <taxon>Pseudomonadota</taxon>
        <taxon>Alphaproteobacteria</taxon>
        <taxon>Caulobacterales</taxon>
        <taxon>Caulobacteraceae</taxon>
        <taxon>Brevundimonas</taxon>
    </lineage>
</organism>
<dbReference type="RefSeq" id="WP_167174543.1">
    <property type="nucleotide sequence ID" value="NZ_BAAAEJ010000003.1"/>
</dbReference>
<evidence type="ECO:0000256" key="1">
    <source>
        <dbReference type="SAM" id="Phobius"/>
    </source>
</evidence>
<feature type="transmembrane region" description="Helical" evidence="1">
    <location>
        <begin position="20"/>
        <end position="43"/>
    </location>
</feature>
<protein>
    <recommendedName>
        <fullName evidence="4">DUF4190 domain-containing protein</fullName>
    </recommendedName>
</protein>
<keyword evidence="1" id="KW-0472">Membrane</keyword>
<evidence type="ECO:0008006" key="4">
    <source>
        <dbReference type="Google" id="ProtNLM"/>
    </source>
</evidence>
<keyword evidence="1" id="KW-1133">Transmembrane helix</keyword>
<evidence type="ECO:0000313" key="2">
    <source>
        <dbReference type="EMBL" id="GAA0384410.1"/>
    </source>
</evidence>
<accession>A0ABN0Y5V3</accession>
<keyword evidence="1" id="KW-0812">Transmembrane</keyword>
<gene>
    <name evidence="2" type="ORF">GCM10009093_09180</name>
</gene>
<dbReference type="Proteomes" id="UP001500791">
    <property type="component" value="Unassembled WGS sequence"/>
</dbReference>